<reference evidence="1" key="2">
    <citation type="journal article" date="2022" name="New Phytol.">
        <title>Evolutionary transition to the ectomycorrhizal habit in the genomes of a hyperdiverse lineage of mushroom-forming fungi.</title>
        <authorList>
            <person name="Looney B."/>
            <person name="Miyauchi S."/>
            <person name="Morin E."/>
            <person name="Drula E."/>
            <person name="Courty P.E."/>
            <person name="Kohler A."/>
            <person name="Kuo A."/>
            <person name="LaButti K."/>
            <person name="Pangilinan J."/>
            <person name="Lipzen A."/>
            <person name="Riley R."/>
            <person name="Andreopoulos W."/>
            <person name="He G."/>
            <person name="Johnson J."/>
            <person name="Nolan M."/>
            <person name="Tritt A."/>
            <person name="Barry K.W."/>
            <person name="Grigoriev I.V."/>
            <person name="Nagy L.G."/>
            <person name="Hibbett D."/>
            <person name="Henrissat B."/>
            <person name="Matheny P.B."/>
            <person name="Labbe J."/>
            <person name="Martin F.M."/>
        </authorList>
    </citation>
    <scope>NUCLEOTIDE SEQUENCE</scope>
    <source>
        <strain evidence="1">FP105234-sp</strain>
    </source>
</reference>
<proteinExistence type="predicted"/>
<reference evidence="1" key="1">
    <citation type="submission" date="2021-02" db="EMBL/GenBank/DDBJ databases">
        <authorList>
            <consortium name="DOE Joint Genome Institute"/>
            <person name="Ahrendt S."/>
            <person name="Looney B.P."/>
            <person name="Miyauchi S."/>
            <person name="Morin E."/>
            <person name="Drula E."/>
            <person name="Courty P.E."/>
            <person name="Chicoki N."/>
            <person name="Fauchery L."/>
            <person name="Kohler A."/>
            <person name="Kuo A."/>
            <person name="Labutti K."/>
            <person name="Pangilinan J."/>
            <person name="Lipzen A."/>
            <person name="Riley R."/>
            <person name="Andreopoulos W."/>
            <person name="He G."/>
            <person name="Johnson J."/>
            <person name="Barry K.W."/>
            <person name="Grigoriev I.V."/>
            <person name="Nagy L."/>
            <person name="Hibbett D."/>
            <person name="Henrissat B."/>
            <person name="Matheny P.B."/>
            <person name="Labbe J."/>
            <person name="Martin F."/>
        </authorList>
    </citation>
    <scope>NUCLEOTIDE SEQUENCE</scope>
    <source>
        <strain evidence="1">FP105234-sp</strain>
    </source>
</reference>
<gene>
    <name evidence="1" type="ORF">FA95DRAFT_1604825</name>
</gene>
<comment type="caution">
    <text evidence="1">The sequence shown here is derived from an EMBL/GenBank/DDBJ whole genome shotgun (WGS) entry which is preliminary data.</text>
</comment>
<dbReference type="EMBL" id="MU275880">
    <property type="protein sequence ID" value="KAI0048860.1"/>
    <property type="molecule type" value="Genomic_DNA"/>
</dbReference>
<evidence type="ECO:0000313" key="2">
    <source>
        <dbReference type="Proteomes" id="UP000814033"/>
    </source>
</evidence>
<sequence length="374" mass="41991">MSSETGTSPPVNSNKRRRTEEPDVEDIESPELWFNDGNIIIRSIPDTRTTPPRRMLYKLHKFVLAMHCAVFASLFDGPQDAFAAGSEHRDGLPVMDLSDDLEELPAADISTYRETHLHRDSSAVPFDERWDAFPSSYYGILRLAYKYDAVNIRNIVLPEFVAMWPTELAKWDQLQLRDAEPQQAYDKYEFIHPKFSITLAIGLAVECNIPDVLPLAYYNLACHLAATNTDYLAKIVSNMAPDDVRKVLVGLLTFKEHLAPFNGMTNSHNDCSNLSQGQSQCTHTIKRCYAAMLEKGWHITEPLGWYRWVLSRVNALKLCAGCKIATTQWITNEREKLWRALPEVFGLKGIASPGWGAPAASIPAEAGVVPEPAV</sequence>
<organism evidence="1 2">
    <name type="scientific">Auriscalpium vulgare</name>
    <dbReference type="NCBI Taxonomy" id="40419"/>
    <lineage>
        <taxon>Eukaryota</taxon>
        <taxon>Fungi</taxon>
        <taxon>Dikarya</taxon>
        <taxon>Basidiomycota</taxon>
        <taxon>Agaricomycotina</taxon>
        <taxon>Agaricomycetes</taxon>
        <taxon>Russulales</taxon>
        <taxon>Auriscalpiaceae</taxon>
        <taxon>Auriscalpium</taxon>
    </lineage>
</organism>
<accession>A0ACB8RXR0</accession>
<protein>
    <submittedName>
        <fullName evidence="1">Uncharacterized protein</fullName>
    </submittedName>
</protein>
<name>A0ACB8RXR0_9AGAM</name>
<keyword evidence="2" id="KW-1185">Reference proteome</keyword>
<evidence type="ECO:0000313" key="1">
    <source>
        <dbReference type="EMBL" id="KAI0048860.1"/>
    </source>
</evidence>
<dbReference type="Proteomes" id="UP000814033">
    <property type="component" value="Unassembled WGS sequence"/>
</dbReference>